<dbReference type="PROSITE" id="PS51094">
    <property type="entry name" value="PTS_EIIA_TYPE_2"/>
    <property type="match status" value="1"/>
</dbReference>
<dbReference type="InterPro" id="IPR016152">
    <property type="entry name" value="PTrfase/Anion_transptr"/>
</dbReference>
<dbReference type="PANTHER" id="PTHR47738:SF3">
    <property type="entry name" value="PHOSPHOTRANSFERASE SYSTEM MANNITOL_FRUCTOSE-SPECIFIC IIA DOMAIN CONTAINING PROTEIN"/>
    <property type="match status" value="1"/>
</dbReference>
<evidence type="ECO:0000259" key="1">
    <source>
        <dbReference type="PROSITE" id="PS51094"/>
    </source>
</evidence>
<accession>A0ABV0EIE8</accession>
<proteinExistence type="predicted"/>
<reference evidence="2 3" key="1">
    <citation type="submission" date="2021-03" db="EMBL/GenBank/DDBJ databases">
        <authorList>
            <person name="Gilmore M.S."/>
            <person name="Schwartzman J."/>
            <person name="Van Tyne D."/>
            <person name="Martin M."/>
            <person name="Earl A.M."/>
            <person name="Manson A.L."/>
            <person name="Straub T."/>
            <person name="Salamzade R."/>
            <person name="Saavedra J."/>
            <person name="Lebreton F."/>
            <person name="Prichula J."/>
            <person name="Schaufler K."/>
            <person name="Gaca A."/>
            <person name="Sgardioli B."/>
            <person name="Wagenaar J."/>
            <person name="Strong T."/>
        </authorList>
    </citation>
    <scope>NUCLEOTIDE SEQUENCE [LARGE SCALE GENOMIC DNA]</scope>
    <source>
        <strain evidence="2 3">665A</strain>
    </source>
</reference>
<comment type="caution">
    <text evidence="2">The sequence shown here is derived from an EMBL/GenBank/DDBJ whole genome shotgun (WGS) entry which is preliminary data.</text>
</comment>
<keyword evidence="3" id="KW-1185">Reference proteome</keyword>
<dbReference type="EMBL" id="JAFREL020000001">
    <property type="protein sequence ID" value="MEO1768349.1"/>
    <property type="molecule type" value="Genomic_DNA"/>
</dbReference>
<dbReference type="InterPro" id="IPR002178">
    <property type="entry name" value="PTS_EIIA_type-2_dom"/>
</dbReference>
<dbReference type="Gene3D" id="3.40.930.10">
    <property type="entry name" value="Mannitol-specific EII, Chain A"/>
    <property type="match status" value="1"/>
</dbReference>
<name>A0ABV0EIE8_9ENTE</name>
<dbReference type="Pfam" id="PF00359">
    <property type="entry name" value="PTS_EIIA_2"/>
    <property type="match status" value="1"/>
</dbReference>
<reference evidence="2 3" key="2">
    <citation type="submission" date="2024-02" db="EMBL/GenBank/DDBJ databases">
        <title>The Genome Sequence of Enterococcus sp. DIV0159.</title>
        <authorList>
            <person name="Earl A."/>
            <person name="Manson A."/>
            <person name="Gilmore M."/>
            <person name="Sanders J."/>
            <person name="Shea T."/>
            <person name="Howe W."/>
            <person name="Livny J."/>
            <person name="Cuomo C."/>
            <person name="Neafsey D."/>
            <person name="Birren B."/>
        </authorList>
    </citation>
    <scope>NUCLEOTIDE SEQUENCE [LARGE SCALE GENOMIC DNA]</scope>
    <source>
        <strain evidence="2 3">665A</strain>
    </source>
</reference>
<protein>
    <recommendedName>
        <fullName evidence="1">PTS EIIA type-2 domain-containing protein</fullName>
    </recommendedName>
</protein>
<evidence type="ECO:0000313" key="3">
    <source>
        <dbReference type="Proteomes" id="UP000664357"/>
    </source>
</evidence>
<dbReference type="Proteomes" id="UP000664357">
    <property type="component" value="Unassembled WGS sequence"/>
</dbReference>
<dbReference type="CDD" id="cd00211">
    <property type="entry name" value="PTS_IIA_fru"/>
    <property type="match status" value="1"/>
</dbReference>
<dbReference type="PANTHER" id="PTHR47738">
    <property type="entry name" value="PTS SYSTEM FRUCTOSE-LIKE EIIA COMPONENT-RELATED"/>
    <property type="match status" value="1"/>
</dbReference>
<feature type="domain" description="PTS EIIA type-2" evidence="1">
    <location>
        <begin position="9"/>
        <end position="156"/>
    </location>
</feature>
<gene>
    <name evidence="2" type="ORF">JZO67_000260</name>
</gene>
<dbReference type="SUPFAM" id="SSF55804">
    <property type="entry name" value="Phoshotransferase/anion transport protein"/>
    <property type="match status" value="1"/>
</dbReference>
<sequence length="164" mass="18572">MDKSFTENQMLSKNEIHAIITEETNRDQLIYQLAGEMAAHGMVEDCYGKSVLEREREFPTGVPTPVPIAIPHSERSQVFKAGIGVAVLKNSAKFASMEDPNLYLEVKVVFMLAASLNDEHLFMIKDIMEIIQDTQVVKQLLAAKSPEEVEGIMHYEFSKRENDR</sequence>
<dbReference type="InterPro" id="IPR051541">
    <property type="entry name" value="PTS_SugarTrans_NitroReg"/>
</dbReference>
<evidence type="ECO:0000313" key="2">
    <source>
        <dbReference type="EMBL" id="MEO1768349.1"/>
    </source>
</evidence>
<organism evidence="2 3">
    <name type="scientific">Candidatus Enterococcus ferrettii</name>
    <dbReference type="NCBI Taxonomy" id="2815324"/>
    <lineage>
        <taxon>Bacteria</taxon>
        <taxon>Bacillati</taxon>
        <taxon>Bacillota</taxon>
        <taxon>Bacilli</taxon>
        <taxon>Lactobacillales</taxon>
        <taxon>Enterococcaceae</taxon>
        <taxon>Enterococcus</taxon>
    </lineage>
</organism>